<evidence type="ECO:0000313" key="1">
    <source>
        <dbReference type="EMBL" id="PCH40452.1"/>
    </source>
</evidence>
<organism evidence="1 2">
    <name type="scientific">Wolfiporia cocos (strain MD-104)</name>
    <name type="common">Brown rot fungus</name>
    <dbReference type="NCBI Taxonomy" id="742152"/>
    <lineage>
        <taxon>Eukaryota</taxon>
        <taxon>Fungi</taxon>
        <taxon>Dikarya</taxon>
        <taxon>Basidiomycota</taxon>
        <taxon>Agaricomycotina</taxon>
        <taxon>Agaricomycetes</taxon>
        <taxon>Polyporales</taxon>
        <taxon>Phaeolaceae</taxon>
        <taxon>Wolfiporia</taxon>
    </lineage>
</organism>
<gene>
    <name evidence="1" type="ORF">WOLCODRAFT_162365</name>
</gene>
<keyword evidence="2" id="KW-1185">Reference proteome</keyword>
<protein>
    <submittedName>
        <fullName evidence="1">Uncharacterized protein</fullName>
    </submittedName>
</protein>
<sequence>MSRPDESALVAFASAMAHACPPPASPHARHVHRRLADELHLAAPAITVVLSERVQQKEIIPDKMRAAAIKIQSTPTPVPSPAPSPPTSPLPAAIVRRIAIISRNSPITIAEWRTRLLPIVAQMPSNRALRNASYRISTAPDNPVRLVQRFSSVCWINSSGNGHTWFHHHLQLLHFATEWSRLANDDKAKFYYTAYAAQDRVHADELSHGDIIYNCHGRWLTDYSTWRRMAETVVAAGTRIFGAAVLLDPYWNVAHLAPERCDALSRRVYRDVAAVWATAMRARRGGAIQVTNAKLCRLLHVDDPHTSSTL</sequence>
<reference evidence="1 2" key="1">
    <citation type="journal article" date="2012" name="Science">
        <title>The Paleozoic origin of enzymatic lignin decomposition reconstructed from 31 fungal genomes.</title>
        <authorList>
            <person name="Floudas D."/>
            <person name="Binder M."/>
            <person name="Riley R."/>
            <person name="Barry K."/>
            <person name="Blanchette R.A."/>
            <person name="Henrissat B."/>
            <person name="Martinez A.T."/>
            <person name="Otillar R."/>
            <person name="Spatafora J.W."/>
            <person name="Yadav J.S."/>
            <person name="Aerts A."/>
            <person name="Benoit I."/>
            <person name="Boyd A."/>
            <person name="Carlson A."/>
            <person name="Copeland A."/>
            <person name="Coutinho P.M."/>
            <person name="de Vries R.P."/>
            <person name="Ferreira P."/>
            <person name="Findley K."/>
            <person name="Foster B."/>
            <person name="Gaskell J."/>
            <person name="Glotzer D."/>
            <person name="Gorecki P."/>
            <person name="Heitman J."/>
            <person name="Hesse C."/>
            <person name="Hori C."/>
            <person name="Igarashi K."/>
            <person name="Jurgens J.A."/>
            <person name="Kallen N."/>
            <person name="Kersten P."/>
            <person name="Kohler A."/>
            <person name="Kuees U."/>
            <person name="Kumar T.K.A."/>
            <person name="Kuo A."/>
            <person name="LaButti K."/>
            <person name="Larrondo L.F."/>
            <person name="Lindquist E."/>
            <person name="Ling A."/>
            <person name="Lombard V."/>
            <person name="Lucas S."/>
            <person name="Lundell T."/>
            <person name="Martin R."/>
            <person name="McLaughlin D.J."/>
            <person name="Morgenstern I."/>
            <person name="Morin E."/>
            <person name="Murat C."/>
            <person name="Nagy L.G."/>
            <person name="Nolan M."/>
            <person name="Ohm R.A."/>
            <person name="Patyshakuliyeva A."/>
            <person name="Rokas A."/>
            <person name="Ruiz-Duenas F.J."/>
            <person name="Sabat G."/>
            <person name="Salamov A."/>
            <person name="Samejima M."/>
            <person name="Schmutz J."/>
            <person name="Slot J.C."/>
            <person name="St John F."/>
            <person name="Stenlid J."/>
            <person name="Sun H."/>
            <person name="Sun S."/>
            <person name="Syed K."/>
            <person name="Tsang A."/>
            <person name="Wiebenga A."/>
            <person name="Young D."/>
            <person name="Pisabarro A."/>
            <person name="Eastwood D.C."/>
            <person name="Martin F."/>
            <person name="Cullen D."/>
            <person name="Grigoriev I.V."/>
            <person name="Hibbett D.S."/>
        </authorList>
    </citation>
    <scope>NUCLEOTIDE SEQUENCE [LARGE SCALE GENOMIC DNA]</scope>
    <source>
        <strain evidence="1 2">MD-104</strain>
    </source>
</reference>
<dbReference type="Proteomes" id="UP000218811">
    <property type="component" value="Unassembled WGS sequence"/>
</dbReference>
<evidence type="ECO:0000313" key="2">
    <source>
        <dbReference type="Proteomes" id="UP000218811"/>
    </source>
</evidence>
<dbReference type="OrthoDB" id="2803878at2759"/>
<name>A0A2H3JDX6_WOLCO</name>
<accession>A0A2H3JDX6</accession>
<dbReference type="EMBL" id="KB468053">
    <property type="protein sequence ID" value="PCH40452.1"/>
    <property type="molecule type" value="Genomic_DNA"/>
</dbReference>
<proteinExistence type="predicted"/>
<dbReference type="AlphaFoldDB" id="A0A2H3JDX6"/>